<dbReference type="InterPro" id="IPR000073">
    <property type="entry name" value="AB_hydrolase_1"/>
</dbReference>
<dbReference type="InterPro" id="IPR029058">
    <property type="entry name" value="AB_hydrolase_fold"/>
</dbReference>
<comment type="caution">
    <text evidence="4">The sequence shown here is derived from an EMBL/GenBank/DDBJ whole genome shotgun (WGS) entry which is preliminary data.</text>
</comment>
<reference evidence="4 5" key="1">
    <citation type="journal article" date="2018" name="MBio">
        <title>Comparative Genomics Reveals the Core Gene Toolbox for the Fungus-Insect Symbiosis.</title>
        <authorList>
            <person name="Wang Y."/>
            <person name="Stata M."/>
            <person name="Wang W."/>
            <person name="Stajich J.E."/>
            <person name="White M.M."/>
            <person name="Moncalvo J.M."/>
        </authorList>
    </citation>
    <scope>NUCLEOTIDE SEQUENCE [LARGE SCALE GENOMIC DNA]</scope>
    <source>
        <strain evidence="4 5">AUS-77-4</strain>
    </source>
</reference>
<gene>
    <name evidence="4" type="ORF">BB559_000423</name>
</gene>
<keyword evidence="5" id="KW-1185">Reference proteome</keyword>
<dbReference type="EMBL" id="MBFT01000020">
    <property type="protein sequence ID" value="PVU99775.1"/>
    <property type="molecule type" value="Genomic_DNA"/>
</dbReference>
<sequence length="296" mass="33461">MRRNFTIPLKSFLPIRNAPHKVQYSTKPIPLAYFKASIQQDNTQGSPVIMLHGLYGSKQNWRSLSKRISNNLNRDVYAIDLRNHGESQHIEPHKYTSMTSDIAHFIEKHSIKKPIIVGHSMGGKVAMATSLLHSDIISGVVTVDIGPVKHSLGGNSLDYLNGLEEIERTGVSTLKEADSILSKYEKSTVIRQFILTNLVKDQNSKNYKSRIPLDILKNSMADISDWPFISTLRYLGPSTLIAGKHSTYINETVLSAYMNHFPNSSVSFLETGHWVHSEKPEEFYVLLSEFIKEHEL</sequence>
<dbReference type="AlphaFoldDB" id="A0A2T9Z590"/>
<evidence type="ECO:0000313" key="5">
    <source>
        <dbReference type="Proteomes" id="UP000245699"/>
    </source>
</evidence>
<keyword evidence="2" id="KW-0378">Hydrolase</keyword>
<name>A0A2T9Z590_9FUNG</name>
<proteinExistence type="inferred from homology"/>
<dbReference type="Proteomes" id="UP000245699">
    <property type="component" value="Unassembled WGS sequence"/>
</dbReference>
<dbReference type="Pfam" id="PF00561">
    <property type="entry name" value="Abhydrolase_1"/>
    <property type="match status" value="1"/>
</dbReference>
<dbReference type="OrthoDB" id="8119704at2759"/>
<accession>A0A2T9Z590</accession>
<dbReference type="GO" id="GO:0005739">
    <property type="term" value="C:mitochondrion"/>
    <property type="evidence" value="ECO:0007669"/>
    <property type="project" value="TreeGrafter"/>
</dbReference>
<evidence type="ECO:0000259" key="3">
    <source>
        <dbReference type="Pfam" id="PF00561"/>
    </source>
</evidence>
<organism evidence="4 5">
    <name type="scientific">Furculomyces boomerangus</name>
    <dbReference type="NCBI Taxonomy" id="61424"/>
    <lineage>
        <taxon>Eukaryota</taxon>
        <taxon>Fungi</taxon>
        <taxon>Fungi incertae sedis</taxon>
        <taxon>Zoopagomycota</taxon>
        <taxon>Kickxellomycotina</taxon>
        <taxon>Harpellomycetes</taxon>
        <taxon>Harpellales</taxon>
        <taxon>Harpellaceae</taxon>
        <taxon>Furculomyces</taxon>
    </lineage>
</organism>
<evidence type="ECO:0000313" key="4">
    <source>
        <dbReference type="EMBL" id="PVU99775.1"/>
    </source>
</evidence>
<evidence type="ECO:0000256" key="1">
    <source>
        <dbReference type="ARBA" id="ARBA00008645"/>
    </source>
</evidence>
<dbReference type="STRING" id="61424.A0A2T9Z590"/>
<protein>
    <recommendedName>
        <fullName evidence="3">AB hydrolase-1 domain-containing protein</fullName>
    </recommendedName>
</protein>
<dbReference type="GO" id="GO:0052689">
    <property type="term" value="F:carboxylic ester hydrolase activity"/>
    <property type="evidence" value="ECO:0007669"/>
    <property type="project" value="TreeGrafter"/>
</dbReference>
<dbReference type="Gene3D" id="3.40.50.1820">
    <property type="entry name" value="alpha/beta hydrolase"/>
    <property type="match status" value="1"/>
</dbReference>
<evidence type="ECO:0000256" key="2">
    <source>
        <dbReference type="ARBA" id="ARBA00022801"/>
    </source>
</evidence>
<dbReference type="PANTHER" id="PTHR46118">
    <property type="entry name" value="PROTEIN ABHD11"/>
    <property type="match status" value="1"/>
</dbReference>
<dbReference type="SUPFAM" id="SSF53474">
    <property type="entry name" value="alpha/beta-Hydrolases"/>
    <property type="match status" value="1"/>
</dbReference>
<dbReference type="PANTHER" id="PTHR46118:SF4">
    <property type="entry name" value="PROTEIN ABHD11"/>
    <property type="match status" value="1"/>
</dbReference>
<comment type="similarity">
    <text evidence="1">Belongs to the AB hydrolase superfamily.</text>
</comment>
<feature type="domain" description="AB hydrolase-1" evidence="3">
    <location>
        <begin position="47"/>
        <end position="280"/>
    </location>
</feature>